<evidence type="ECO:0000259" key="12">
    <source>
        <dbReference type="PROSITE" id="PS51195"/>
    </source>
</evidence>
<protein>
    <recommendedName>
        <fullName evidence="7">ATP-dependent RNA helicase RhlB</fullName>
        <ecNumber evidence="7">3.6.4.13</ecNumber>
    </recommendedName>
</protein>
<comment type="catalytic activity">
    <reaction evidence="7">
        <text>ATP + H2O = ADP + phosphate + H(+)</text>
        <dbReference type="Rhea" id="RHEA:13065"/>
        <dbReference type="ChEBI" id="CHEBI:15377"/>
        <dbReference type="ChEBI" id="CHEBI:15378"/>
        <dbReference type="ChEBI" id="CHEBI:30616"/>
        <dbReference type="ChEBI" id="CHEBI:43474"/>
        <dbReference type="ChEBI" id="CHEBI:456216"/>
        <dbReference type="EC" id="3.6.4.13"/>
    </reaction>
</comment>
<keyword evidence="15" id="KW-1185">Reference proteome</keyword>
<comment type="similarity">
    <text evidence="7">Belongs to the DEAD box helicase family. RhlB subfamily.</text>
</comment>
<dbReference type="PROSITE" id="PS51192">
    <property type="entry name" value="HELICASE_ATP_BIND_1"/>
    <property type="match status" value="1"/>
</dbReference>
<proteinExistence type="inferred from homology"/>
<dbReference type="SMART" id="SM00490">
    <property type="entry name" value="HELICc"/>
    <property type="match status" value="1"/>
</dbReference>
<dbReference type="SMART" id="SM00487">
    <property type="entry name" value="DEXDc"/>
    <property type="match status" value="1"/>
</dbReference>
<evidence type="ECO:0000259" key="10">
    <source>
        <dbReference type="PROSITE" id="PS51192"/>
    </source>
</evidence>
<keyword evidence="5 7" id="KW-0067">ATP-binding</keyword>
<dbReference type="Pfam" id="PF00271">
    <property type="entry name" value="Helicase_C"/>
    <property type="match status" value="1"/>
</dbReference>
<comment type="subcellular location">
    <subcellularLocation>
        <location evidence="7">Cytoplasm</location>
    </subcellularLocation>
</comment>
<dbReference type="EMBL" id="FLRA01000023">
    <property type="protein sequence ID" value="SBT18895.1"/>
    <property type="molecule type" value="Genomic_DNA"/>
</dbReference>
<dbReference type="InterPro" id="IPR000629">
    <property type="entry name" value="RNA-helicase_DEAD-box_CS"/>
</dbReference>
<dbReference type="GO" id="GO:0005829">
    <property type="term" value="C:cytosol"/>
    <property type="evidence" value="ECO:0007669"/>
    <property type="project" value="TreeGrafter"/>
</dbReference>
<evidence type="ECO:0000256" key="4">
    <source>
        <dbReference type="ARBA" id="ARBA00022806"/>
    </source>
</evidence>
<dbReference type="InterPro" id="IPR001650">
    <property type="entry name" value="Helicase_C-like"/>
</dbReference>
<dbReference type="CDD" id="cd00268">
    <property type="entry name" value="DEADc"/>
    <property type="match status" value="1"/>
</dbReference>
<feature type="short sequence motif" description="Q motif" evidence="8">
    <location>
        <begin position="88"/>
        <end position="116"/>
    </location>
</feature>
<evidence type="ECO:0000313" key="16">
    <source>
        <dbReference type="Proteomes" id="UP000092871"/>
    </source>
</evidence>
<evidence type="ECO:0000256" key="5">
    <source>
        <dbReference type="ARBA" id="ARBA00022840"/>
    </source>
</evidence>
<dbReference type="PROSITE" id="PS51194">
    <property type="entry name" value="HELICASE_CTER"/>
    <property type="match status" value="1"/>
</dbReference>
<keyword evidence="1 7" id="KW-0963">Cytoplasm</keyword>
<dbReference type="InterPro" id="IPR014014">
    <property type="entry name" value="RNA_helicase_DEAD_Q_motif"/>
</dbReference>
<dbReference type="InterPro" id="IPR027417">
    <property type="entry name" value="P-loop_NTPase"/>
</dbReference>
<feature type="domain" description="DEAD-box RNA helicase Q" evidence="12">
    <location>
        <begin position="88"/>
        <end position="116"/>
    </location>
</feature>
<dbReference type="InterPro" id="IPR014001">
    <property type="entry name" value="Helicase_ATP-bd"/>
</dbReference>
<evidence type="ECO:0000256" key="1">
    <source>
        <dbReference type="ARBA" id="ARBA00022490"/>
    </source>
</evidence>
<dbReference type="Pfam" id="PF00270">
    <property type="entry name" value="DEAD"/>
    <property type="match status" value="1"/>
</dbReference>
<evidence type="ECO:0000256" key="9">
    <source>
        <dbReference type="SAM" id="MobiDB-lite"/>
    </source>
</evidence>
<feature type="compositionally biased region" description="Basic residues" evidence="9">
    <location>
        <begin position="40"/>
        <end position="53"/>
    </location>
</feature>
<dbReference type="EMBL" id="FLRB01000013">
    <property type="protein sequence ID" value="SBT21850.1"/>
    <property type="molecule type" value="Genomic_DNA"/>
</dbReference>
<dbReference type="InterPro" id="IPR050079">
    <property type="entry name" value="DEAD_box_RNA_helicase"/>
</dbReference>
<keyword evidence="3 7" id="KW-0378">Hydrolase</keyword>
<dbReference type="InterPro" id="IPR023554">
    <property type="entry name" value="RNA_helicase_ATP-dep_RhlB"/>
</dbReference>
<reference evidence="13 16" key="2">
    <citation type="submission" date="2016-06" db="EMBL/GenBank/DDBJ databases">
        <authorList>
            <person name="Kjaerup R.B."/>
            <person name="Dalgaard T.S."/>
            <person name="Juul-Madsen H.R."/>
        </authorList>
    </citation>
    <scope>NUCLEOTIDE SEQUENCE [LARGE SCALE GENOMIC DNA]</scope>
    <source>
        <strain evidence="13 16">CECT 5115</strain>
    </source>
</reference>
<dbReference type="EC" id="3.6.4.13" evidence="7"/>
<feature type="region of interest" description="Disordered" evidence="9">
    <location>
        <begin position="26"/>
        <end position="66"/>
    </location>
</feature>
<dbReference type="SUPFAM" id="SSF52540">
    <property type="entry name" value="P-loop containing nucleoside triphosphate hydrolases"/>
    <property type="match status" value="1"/>
</dbReference>
<evidence type="ECO:0000256" key="6">
    <source>
        <dbReference type="ARBA" id="ARBA00022884"/>
    </source>
</evidence>
<sequence>MITECHLGTLGALLTNIHLKEIKDSHMEKQQEAARPASKGPKRQRRPRRKHNKSSANATGANAPAAEKETNVLWSIDDFNVPEVEGKTRFHDLNLPDRVLRAIQTMGFEYCSEIQAATLPATLQGYDLIGQAQTGTGKTAAFLIAMISDFLDYPEKQERQNHFPRGLIIAPTRELALQIADEAEKLTKFTNLNVVSLVGGMDYDKQRKQLESLHVDLVVATPGRLLDFARNKKVMLNKVECVVLDEADRMLSMGFIPDVKSIIRMTPHKERRQTMLFSATFPKDVQALARQWTYHPQDVSVVPKETTNKNIDQVIYTVSAGQKWPILKKLIEDNGNQRTIIFANRRDETRELNEKLKKANINCAMLSGEVSQEKRVKTLEKFKDGSLQVLVATDVAGRGIHVDNIELVVNYTLPDDPEDYVHRIGRTGRGGEMGKSVSFATEDDSFMIPEIEATIGASIRCEYMRDQD</sequence>
<evidence type="ECO:0000313" key="13">
    <source>
        <dbReference type="EMBL" id="SBT18895.1"/>
    </source>
</evidence>
<comment type="subunit">
    <text evidence="7">Component of the RNA degradosome, which is a multiprotein complex involved in RNA processing and mRNA degradation.</text>
</comment>
<dbReference type="PANTHER" id="PTHR47959">
    <property type="entry name" value="ATP-DEPENDENT RNA HELICASE RHLE-RELATED"/>
    <property type="match status" value="1"/>
</dbReference>
<evidence type="ECO:0000259" key="11">
    <source>
        <dbReference type="PROSITE" id="PS51194"/>
    </source>
</evidence>
<dbReference type="InterPro" id="IPR011545">
    <property type="entry name" value="DEAD/DEAH_box_helicase_dom"/>
</dbReference>
<reference evidence="14 15" key="1">
    <citation type="submission" date="2016-06" db="EMBL/GenBank/DDBJ databases">
        <authorList>
            <person name="Rodrigo-Torres L."/>
            <person name="Arahal D.R."/>
        </authorList>
    </citation>
    <scope>NUCLEOTIDE SEQUENCE [LARGE SCALE GENOMIC DNA]</scope>
    <source>
        <strain evidence="14 15">CECT 5116</strain>
    </source>
</reference>
<dbReference type="HAMAP" id="MF_00661">
    <property type="entry name" value="DEAD_helicase_RhlB"/>
    <property type="match status" value="1"/>
</dbReference>
<evidence type="ECO:0000256" key="7">
    <source>
        <dbReference type="HAMAP-Rule" id="MF_00661"/>
    </source>
</evidence>
<dbReference type="InterPro" id="IPR044742">
    <property type="entry name" value="DEAD/DEAH_RhlB"/>
</dbReference>
<evidence type="ECO:0000256" key="2">
    <source>
        <dbReference type="ARBA" id="ARBA00022741"/>
    </source>
</evidence>
<dbReference type="PANTHER" id="PTHR47959:SF10">
    <property type="entry name" value="ATP-DEPENDENT RNA HELICASE RHLB"/>
    <property type="match status" value="1"/>
</dbReference>
<comment type="function">
    <text evidence="7">DEAD-box RNA helicase involved in RNA degradation. Has RNA-dependent ATPase activity and unwinds double-stranded RNA.</text>
</comment>
<evidence type="ECO:0000256" key="3">
    <source>
        <dbReference type="ARBA" id="ARBA00022801"/>
    </source>
</evidence>
<name>A0A1C3JUV7_9GAMM</name>
<evidence type="ECO:0000313" key="14">
    <source>
        <dbReference type="EMBL" id="SBT21850.1"/>
    </source>
</evidence>
<keyword evidence="4 7" id="KW-0347">Helicase</keyword>
<dbReference type="PROSITE" id="PS00039">
    <property type="entry name" value="DEAD_ATP_HELICASE"/>
    <property type="match status" value="1"/>
</dbReference>
<organism evidence="13 16">
    <name type="scientific">Marinomonas gallaica</name>
    <dbReference type="NCBI Taxonomy" id="1806667"/>
    <lineage>
        <taxon>Bacteria</taxon>
        <taxon>Pseudomonadati</taxon>
        <taxon>Pseudomonadota</taxon>
        <taxon>Gammaproteobacteria</taxon>
        <taxon>Oceanospirillales</taxon>
        <taxon>Oceanospirillaceae</taxon>
        <taxon>Marinomonas</taxon>
    </lineage>
</organism>
<evidence type="ECO:0000256" key="8">
    <source>
        <dbReference type="PROSITE-ProRule" id="PRU00552"/>
    </source>
</evidence>
<feature type="compositionally biased region" description="Low complexity" evidence="9">
    <location>
        <begin position="56"/>
        <end position="65"/>
    </location>
</feature>
<keyword evidence="2 7" id="KW-0547">Nucleotide-binding</keyword>
<dbReference type="GO" id="GO:0016787">
    <property type="term" value="F:hydrolase activity"/>
    <property type="evidence" value="ECO:0007669"/>
    <property type="project" value="UniProtKB-KW"/>
</dbReference>
<gene>
    <name evidence="7 13" type="primary">rhlB</name>
    <name evidence="13" type="ORF">MGA5115_03056</name>
    <name evidence="14" type="ORF">MGA5116_02460</name>
</gene>
<dbReference type="GO" id="GO:0005524">
    <property type="term" value="F:ATP binding"/>
    <property type="evidence" value="ECO:0007669"/>
    <property type="project" value="UniProtKB-UniRule"/>
</dbReference>
<keyword evidence="6 7" id="KW-0694">RNA-binding</keyword>
<dbReference type="Proteomes" id="UP000092840">
    <property type="component" value="Unassembled WGS sequence"/>
</dbReference>
<evidence type="ECO:0000313" key="15">
    <source>
        <dbReference type="Proteomes" id="UP000092840"/>
    </source>
</evidence>
<dbReference type="AlphaFoldDB" id="A0A1C3JUV7"/>
<dbReference type="GO" id="GO:0003723">
    <property type="term" value="F:RNA binding"/>
    <property type="evidence" value="ECO:0007669"/>
    <property type="project" value="UniProtKB-UniRule"/>
</dbReference>
<dbReference type="PROSITE" id="PS51195">
    <property type="entry name" value="Q_MOTIF"/>
    <property type="match status" value="1"/>
</dbReference>
<accession>A0A1C3JUV7</accession>
<dbReference type="GO" id="GO:0006401">
    <property type="term" value="P:RNA catabolic process"/>
    <property type="evidence" value="ECO:0007669"/>
    <property type="project" value="UniProtKB-UniRule"/>
</dbReference>
<feature type="domain" description="Helicase C-terminal" evidence="11">
    <location>
        <begin position="310"/>
        <end position="468"/>
    </location>
</feature>
<dbReference type="GO" id="GO:0003724">
    <property type="term" value="F:RNA helicase activity"/>
    <property type="evidence" value="ECO:0007669"/>
    <property type="project" value="UniProtKB-UniRule"/>
</dbReference>
<dbReference type="Proteomes" id="UP000092871">
    <property type="component" value="Unassembled WGS sequence"/>
</dbReference>
<dbReference type="Gene3D" id="3.40.50.300">
    <property type="entry name" value="P-loop containing nucleotide triphosphate hydrolases"/>
    <property type="match status" value="2"/>
</dbReference>
<feature type="domain" description="Helicase ATP-binding" evidence="10">
    <location>
        <begin position="119"/>
        <end position="299"/>
    </location>
</feature>
<dbReference type="CDD" id="cd18787">
    <property type="entry name" value="SF2_C_DEAD"/>
    <property type="match status" value="1"/>
</dbReference>